<dbReference type="PROSITE" id="PS51257">
    <property type="entry name" value="PROKAR_LIPOPROTEIN"/>
    <property type="match status" value="1"/>
</dbReference>
<keyword evidence="1" id="KW-0648">Protein biosynthesis</keyword>
<name>A0A2P2JDT1_RHIMU</name>
<sequence length="70" mass="8531">MVGLQQKVSWLSPFRFLHHPASLLWLAMYSCLHCCWIDPENSHLLFFHWELKHLLLSTMLHFQLKQLEWN</sequence>
<dbReference type="GO" id="GO:0003743">
    <property type="term" value="F:translation initiation factor activity"/>
    <property type="evidence" value="ECO:0007669"/>
    <property type="project" value="UniProtKB-KW"/>
</dbReference>
<reference evidence="1" key="1">
    <citation type="submission" date="2018-02" db="EMBL/GenBank/DDBJ databases">
        <title>Rhizophora mucronata_Transcriptome.</title>
        <authorList>
            <person name="Meera S.P."/>
            <person name="Sreeshan A."/>
            <person name="Augustine A."/>
        </authorList>
    </citation>
    <scope>NUCLEOTIDE SEQUENCE</scope>
    <source>
        <tissue evidence="1">Leaf</tissue>
    </source>
</reference>
<protein>
    <submittedName>
        <fullName evidence="1">Eukaryotic translation initiation factor 3 subunit</fullName>
    </submittedName>
</protein>
<evidence type="ECO:0000313" key="1">
    <source>
        <dbReference type="EMBL" id="MBW91631.1"/>
    </source>
</evidence>
<dbReference type="AlphaFoldDB" id="A0A2P2JDT1"/>
<accession>A0A2P2JDT1</accession>
<dbReference type="EMBL" id="GGEC01011148">
    <property type="protein sequence ID" value="MBW91631.1"/>
    <property type="molecule type" value="Transcribed_RNA"/>
</dbReference>
<organism evidence="1">
    <name type="scientific">Rhizophora mucronata</name>
    <name type="common">Asiatic mangrove</name>
    <dbReference type="NCBI Taxonomy" id="61149"/>
    <lineage>
        <taxon>Eukaryota</taxon>
        <taxon>Viridiplantae</taxon>
        <taxon>Streptophyta</taxon>
        <taxon>Embryophyta</taxon>
        <taxon>Tracheophyta</taxon>
        <taxon>Spermatophyta</taxon>
        <taxon>Magnoliopsida</taxon>
        <taxon>eudicotyledons</taxon>
        <taxon>Gunneridae</taxon>
        <taxon>Pentapetalae</taxon>
        <taxon>rosids</taxon>
        <taxon>fabids</taxon>
        <taxon>Malpighiales</taxon>
        <taxon>Rhizophoraceae</taxon>
        <taxon>Rhizophora</taxon>
    </lineage>
</organism>
<keyword evidence="1" id="KW-0396">Initiation factor</keyword>
<proteinExistence type="predicted"/>